<dbReference type="PANTHER" id="PTHR33495:SF2">
    <property type="entry name" value="ANTI-SIGMA FACTOR ANTAGONIST TM_1081-RELATED"/>
    <property type="match status" value="1"/>
</dbReference>
<dbReference type="Gene3D" id="3.30.750.24">
    <property type="entry name" value="STAS domain"/>
    <property type="match status" value="1"/>
</dbReference>
<gene>
    <name evidence="2" type="ORF">ACFO0C_35200</name>
</gene>
<feature type="domain" description="STAS" evidence="1">
    <location>
        <begin position="13"/>
        <end position="121"/>
    </location>
</feature>
<dbReference type="InterPro" id="IPR036513">
    <property type="entry name" value="STAS_dom_sf"/>
</dbReference>
<proteinExistence type="predicted"/>
<dbReference type="Pfam" id="PF01740">
    <property type="entry name" value="STAS"/>
    <property type="match status" value="1"/>
</dbReference>
<keyword evidence="3" id="KW-1185">Reference proteome</keyword>
<dbReference type="PROSITE" id="PS50801">
    <property type="entry name" value="STAS"/>
    <property type="match status" value="1"/>
</dbReference>
<reference evidence="3" key="1">
    <citation type="journal article" date="2019" name="Int. J. Syst. Evol. Microbiol.">
        <title>The Global Catalogue of Microorganisms (GCM) 10K type strain sequencing project: providing services to taxonomists for standard genome sequencing and annotation.</title>
        <authorList>
            <consortium name="The Broad Institute Genomics Platform"/>
            <consortium name="The Broad Institute Genome Sequencing Center for Infectious Disease"/>
            <person name="Wu L."/>
            <person name="Ma J."/>
        </authorList>
    </citation>
    <scope>NUCLEOTIDE SEQUENCE [LARGE SCALE GENOMIC DNA]</scope>
    <source>
        <strain evidence="3">TBRC 5832</strain>
    </source>
</reference>
<dbReference type="SUPFAM" id="SSF52091">
    <property type="entry name" value="SpoIIaa-like"/>
    <property type="match status" value="1"/>
</dbReference>
<accession>A0ABV8J0X7</accession>
<dbReference type="RefSeq" id="WP_378071093.1">
    <property type="nucleotide sequence ID" value="NZ_JBHSBL010000024.1"/>
</dbReference>
<dbReference type="InterPro" id="IPR002645">
    <property type="entry name" value="STAS_dom"/>
</dbReference>
<evidence type="ECO:0000313" key="3">
    <source>
        <dbReference type="Proteomes" id="UP001595867"/>
    </source>
</evidence>
<comment type="caution">
    <text evidence="2">The sequence shown here is derived from an EMBL/GenBank/DDBJ whole genome shotgun (WGS) entry which is preliminary data.</text>
</comment>
<dbReference type="CDD" id="cd07043">
    <property type="entry name" value="STAS_anti-anti-sigma_factors"/>
    <property type="match status" value="1"/>
</dbReference>
<evidence type="ECO:0000259" key="1">
    <source>
        <dbReference type="PROSITE" id="PS50801"/>
    </source>
</evidence>
<dbReference type="EMBL" id="JBHSBL010000024">
    <property type="protein sequence ID" value="MFC4070207.1"/>
    <property type="molecule type" value="Genomic_DNA"/>
</dbReference>
<organism evidence="2 3">
    <name type="scientific">Actinoplanes subglobosus</name>
    <dbReference type="NCBI Taxonomy" id="1547892"/>
    <lineage>
        <taxon>Bacteria</taxon>
        <taxon>Bacillati</taxon>
        <taxon>Actinomycetota</taxon>
        <taxon>Actinomycetes</taxon>
        <taxon>Micromonosporales</taxon>
        <taxon>Micromonosporaceae</taxon>
        <taxon>Actinoplanes</taxon>
    </lineage>
</organism>
<sequence length="128" mass="13159">MSGNRAVSVVDGASIVVRNLAGASVVRIIGDVDLAVAGPLRTTLESALAAHPWIIVDLRRADAVDSVGLGVLLAARQAATRAGGDLVLAAASPFFHSVMRAARVGTALPAFDTVPQAMTYVWRSRAVG</sequence>
<name>A0ABV8J0X7_9ACTN</name>
<dbReference type="PANTHER" id="PTHR33495">
    <property type="entry name" value="ANTI-SIGMA FACTOR ANTAGONIST TM_1081-RELATED-RELATED"/>
    <property type="match status" value="1"/>
</dbReference>
<dbReference type="Proteomes" id="UP001595867">
    <property type="component" value="Unassembled WGS sequence"/>
</dbReference>
<evidence type="ECO:0000313" key="2">
    <source>
        <dbReference type="EMBL" id="MFC4070207.1"/>
    </source>
</evidence>
<protein>
    <submittedName>
        <fullName evidence="2">STAS domain-containing protein</fullName>
    </submittedName>
</protein>